<comment type="caution">
    <text evidence="2">The sequence shown here is derived from an EMBL/GenBank/DDBJ whole genome shotgun (WGS) entry which is preliminary data.</text>
</comment>
<protein>
    <submittedName>
        <fullName evidence="2">DinB family protein</fullName>
    </submittedName>
</protein>
<gene>
    <name evidence="2" type="ORF">ACFQ4B_15945</name>
</gene>
<name>A0ABW3UPZ7_9BACL</name>
<reference evidence="3" key="1">
    <citation type="journal article" date="2019" name="Int. J. Syst. Evol. Microbiol.">
        <title>The Global Catalogue of Microorganisms (GCM) 10K type strain sequencing project: providing services to taxonomists for standard genome sequencing and annotation.</title>
        <authorList>
            <consortium name="The Broad Institute Genomics Platform"/>
            <consortium name="The Broad Institute Genome Sequencing Center for Infectious Disease"/>
            <person name="Wu L."/>
            <person name="Ma J."/>
        </authorList>
    </citation>
    <scope>NUCLEOTIDE SEQUENCE [LARGE SCALE GENOMIC DNA]</scope>
    <source>
        <strain evidence="3">CCUG 53270</strain>
    </source>
</reference>
<organism evidence="2 3">
    <name type="scientific">Paenibacillus vulneris</name>
    <dbReference type="NCBI Taxonomy" id="1133364"/>
    <lineage>
        <taxon>Bacteria</taxon>
        <taxon>Bacillati</taxon>
        <taxon>Bacillota</taxon>
        <taxon>Bacilli</taxon>
        <taxon>Bacillales</taxon>
        <taxon>Paenibacillaceae</taxon>
        <taxon>Paenibacillus</taxon>
    </lineage>
</organism>
<feature type="domain" description="DinB-like" evidence="1">
    <location>
        <begin position="20"/>
        <end position="146"/>
    </location>
</feature>
<sequence length="154" mass="17210">MTQSIIHTGKVLRQIVIGQLQGVAETQMDIQPEGFSNTVRWNIGHMVYWLDKYASLSFGFPSDIPPQYEALFNSGTKPSDWTVTPPSKDELIGLLTAQLSRLSELTPQMLEQELQSPFAMGPFQFNTAGELFNFALMHEAIHLGVISSQLKLVK</sequence>
<proteinExistence type="predicted"/>
<evidence type="ECO:0000259" key="1">
    <source>
        <dbReference type="Pfam" id="PF12867"/>
    </source>
</evidence>
<dbReference type="InterPro" id="IPR024775">
    <property type="entry name" value="DinB-like"/>
</dbReference>
<dbReference type="InterPro" id="IPR034660">
    <property type="entry name" value="DinB/YfiT-like"/>
</dbReference>
<evidence type="ECO:0000313" key="3">
    <source>
        <dbReference type="Proteomes" id="UP001597180"/>
    </source>
</evidence>
<dbReference type="Pfam" id="PF12867">
    <property type="entry name" value="DinB_2"/>
    <property type="match status" value="1"/>
</dbReference>
<accession>A0ABW3UPZ7</accession>
<dbReference type="Proteomes" id="UP001597180">
    <property type="component" value="Unassembled WGS sequence"/>
</dbReference>
<dbReference type="Gene3D" id="1.20.120.450">
    <property type="entry name" value="dinb family like domain"/>
    <property type="match status" value="1"/>
</dbReference>
<keyword evidence="3" id="KW-1185">Reference proteome</keyword>
<dbReference type="SUPFAM" id="SSF109854">
    <property type="entry name" value="DinB/YfiT-like putative metalloenzymes"/>
    <property type="match status" value="1"/>
</dbReference>
<evidence type="ECO:0000313" key="2">
    <source>
        <dbReference type="EMBL" id="MFD1221610.1"/>
    </source>
</evidence>
<dbReference type="EMBL" id="JBHTLU010000019">
    <property type="protein sequence ID" value="MFD1221610.1"/>
    <property type="molecule type" value="Genomic_DNA"/>
</dbReference>
<dbReference type="RefSeq" id="WP_345585684.1">
    <property type="nucleotide sequence ID" value="NZ_BAABJG010000003.1"/>
</dbReference>